<feature type="transmembrane region" description="Helical" evidence="6">
    <location>
        <begin position="387"/>
        <end position="411"/>
    </location>
</feature>
<evidence type="ECO:0000256" key="2">
    <source>
        <dbReference type="ARBA" id="ARBA00022475"/>
    </source>
</evidence>
<evidence type="ECO:0000256" key="5">
    <source>
        <dbReference type="ARBA" id="ARBA00023136"/>
    </source>
</evidence>
<evidence type="ECO:0000256" key="6">
    <source>
        <dbReference type="SAM" id="Phobius"/>
    </source>
</evidence>
<feature type="domain" description="ABC3 transporter permease C-terminal" evidence="7">
    <location>
        <begin position="684"/>
        <end position="792"/>
    </location>
</feature>
<evidence type="ECO:0000259" key="8">
    <source>
        <dbReference type="Pfam" id="PF12704"/>
    </source>
</evidence>
<evidence type="ECO:0000313" key="10">
    <source>
        <dbReference type="Proteomes" id="UP000075615"/>
    </source>
</evidence>
<dbReference type="InterPro" id="IPR050250">
    <property type="entry name" value="Macrolide_Exporter_MacB"/>
</dbReference>
<feature type="transmembrane region" description="Helical" evidence="6">
    <location>
        <begin position="733"/>
        <end position="752"/>
    </location>
</feature>
<keyword evidence="5 6" id="KW-0472">Membrane</keyword>
<keyword evidence="3 6" id="KW-0812">Transmembrane</keyword>
<dbReference type="Pfam" id="PF02687">
    <property type="entry name" value="FtsX"/>
    <property type="match status" value="2"/>
</dbReference>
<evidence type="ECO:0000259" key="7">
    <source>
        <dbReference type="Pfam" id="PF02687"/>
    </source>
</evidence>
<dbReference type="GO" id="GO:0022857">
    <property type="term" value="F:transmembrane transporter activity"/>
    <property type="evidence" value="ECO:0007669"/>
    <property type="project" value="TreeGrafter"/>
</dbReference>
<protein>
    <recommendedName>
        <fullName evidence="11">Cell division protein FtsX</fullName>
    </recommendedName>
</protein>
<evidence type="ECO:0000256" key="4">
    <source>
        <dbReference type="ARBA" id="ARBA00022989"/>
    </source>
</evidence>
<dbReference type="InterPro" id="IPR003838">
    <property type="entry name" value="ABC3_permease_C"/>
</dbReference>
<feature type="transmembrane region" description="Helical" evidence="6">
    <location>
        <begin position="294"/>
        <end position="319"/>
    </location>
</feature>
<dbReference type="GO" id="GO:0005886">
    <property type="term" value="C:plasma membrane"/>
    <property type="evidence" value="ECO:0007669"/>
    <property type="project" value="UniProtKB-SubCell"/>
</dbReference>
<feature type="domain" description="ABC3 transporter permease C-terminal" evidence="7">
    <location>
        <begin position="300"/>
        <end position="412"/>
    </location>
</feature>
<name>A0A150XVJ1_9BACT</name>
<evidence type="ECO:0000313" key="9">
    <source>
        <dbReference type="EMBL" id="KYG82760.1"/>
    </source>
</evidence>
<comment type="subcellular location">
    <subcellularLocation>
        <location evidence="1">Cell membrane</location>
        <topology evidence="1">Multi-pass membrane protein</topology>
    </subcellularLocation>
</comment>
<proteinExistence type="predicted"/>
<reference evidence="9 10" key="1">
    <citation type="submission" date="2016-01" db="EMBL/GenBank/DDBJ databases">
        <title>Genome sequencing of Roseivirga echinicomitans KMM 6058.</title>
        <authorList>
            <person name="Selvaratnam C."/>
            <person name="Thevarajoo S."/>
            <person name="Goh K.M."/>
            <person name="Ee R."/>
            <person name="Chan K.-G."/>
            <person name="Chong C.S."/>
        </authorList>
    </citation>
    <scope>NUCLEOTIDE SEQUENCE [LARGE SCALE GENOMIC DNA]</scope>
    <source>
        <strain evidence="9 10">KMM 6058</strain>
    </source>
</reference>
<evidence type="ECO:0000256" key="3">
    <source>
        <dbReference type="ARBA" id="ARBA00022692"/>
    </source>
</evidence>
<feature type="transmembrane region" description="Helical" evidence="6">
    <location>
        <begin position="340"/>
        <end position="367"/>
    </location>
</feature>
<dbReference type="AlphaFoldDB" id="A0A150XVJ1"/>
<dbReference type="STRING" id="296218.AWN68_13295"/>
<dbReference type="EMBL" id="LRDB01000002">
    <property type="protein sequence ID" value="KYG82760.1"/>
    <property type="molecule type" value="Genomic_DNA"/>
</dbReference>
<dbReference type="PANTHER" id="PTHR30572">
    <property type="entry name" value="MEMBRANE COMPONENT OF TRANSPORTER-RELATED"/>
    <property type="match status" value="1"/>
</dbReference>
<feature type="domain" description="MacB-like periplasmic core" evidence="8">
    <location>
        <begin position="444"/>
        <end position="632"/>
    </location>
</feature>
<dbReference type="InterPro" id="IPR025857">
    <property type="entry name" value="MacB_PCD"/>
</dbReference>
<evidence type="ECO:0008006" key="11">
    <source>
        <dbReference type="Google" id="ProtNLM"/>
    </source>
</evidence>
<dbReference type="Pfam" id="PF12704">
    <property type="entry name" value="MacB_PCD"/>
    <property type="match status" value="2"/>
</dbReference>
<dbReference type="PANTHER" id="PTHR30572:SF18">
    <property type="entry name" value="ABC-TYPE MACROLIDE FAMILY EXPORT SYSTEM PERMEASE COMPONENT 2"/>
    <property type="match status" value="1"/>
</dbReference>
<sequence>MIRNYFKVALRNIFRQKAYAFINIFGLAIGICCCMLIVSFVADELSYDNFHPNSENTFRIALDRKFPDNGFQYARSPMPMGMALYNELPEITAATRLYNSFGSVTIEKDDQYFDERNVIAADSNFFHFFGAKLILGDVETALNEPNSLIITTQMANKYFGSIDVIGRQLEMQNIGQMLVKGVVEPMPSNSHFHFDFLFSLKTIPNLYNNQFWGSYVTYNYVKMDASSVPIVEQKTQEVLQRYMEPQVQSILGISWQQYEEAGNAHQYFFQPLSKIHLNSNLQWELEPNGSAATVYLFAGISIFILLIACVNFINLATARAANRAKEVGMRKVLGAHKGQLVFQFLTESVIMCLLALVLAIGMTASVLPFFNELSGKTIAIDTFLSPTILFAMFGFSLVLGIVAGLYPAFYLSAFRPITVLKGKLTGGAKNTWLRNGLVIFQFSVSVILVVGTIVIYQQLQYLNNKSLGFDKDQLVVIERANLLRGQSNTFKNALLNNPNVLQVSGVNTIPGRQVVGGTFTDVTGDASDRFLLPNLRGDYDLISTMGLEVVEGRSFNSEIVSDSSAVIINEAAARIFKWKDPIGKQLQPINGPIYNVIGVVKDFHFESLHQEIGPLALFASSLNARASNLMVVKTNTANVKSTLEFIDSQWKAFIPDRPLAYRFMNEEFGALYQAEQRSGKVFTSFSVLAIIIACLGAFGLAAFLATQRTKEIGVRKVLGASTFSIVRLLSKDFVKLILVANLIAVPITYLAMNEWLQNFAYSIGVNWLTFFYVGAGSIAIALITVSYHSIKAALNNPADTLHAE</sequence>
<feature type="transmembrane region" description="Helical" evidence="6">
    <location>
        <begin position="432"/>
        <end position="456"/>
    </location>
</feature>
<evidence type="ECO:0000256" key="1">
    <source>
        <dbReference type="ARBA" id="ARBA00004651"/>
    </source>
</evidence>
<feature type="domain" description="MacB-like periplasmic core" evidence="8">
    <location>
        <begin position="21"/>
        <end position="227"/>
    </location>
</feature>
<gene>
    <name evidence="9" type="ORF">AWN68_13295</name>
</gene>
<accession>A0A150XVJ1</accession>
<dbReference type="Proteomes" id="UP000075615">
    <property type="component" value="Unassembled WGS sequence"/>
</dbReference>
<comment type="caution">
    <text evidence="9">The sequence shown here is derived from an EMBL/GenBank/DDBJ whole genome shotgun (WGS) entry which is preliminary data.</text>
</comment>
<dbReference type="RefSeq" id="WP_068411870.1">
    <property type="nucleotide sequence ID" value="NZ_LRDB01000002.1"/>
</dbReference>
<feature type="transmembrane region" description="Helical" evidence="6">
    <location>
        <begin position="685"/>
        <end position="706"/>
    </location>
</feature>
<feature type="transmembrane region" description="Helical" evidence="6">
    <location>
        <begin position="20"/>
        <end position="42"/>
    </location>
</feature>
<keyword evidence="2" id="KW-1003">Cell membrane</keyword>
<feature type="transmembrane region" description="Helical" evidence="6">
    <location>
        <begin position="764"/>
        <end position="785"/>
    </location>
</feature>
<organism evidence="9 10">
    <name type="scientific">Roseivirga echinicomitans</name>
    <dbReference type="NCBI Taxonomy" id="296218"/>
    <lineage>
        <taxon>Bacteria</taxon>
        <taxon>Pseudomonadati</taxon>
        <taxon>Bacteroidota</taxon>
        <taxon>Cytophagia</taxon>
        <taxon>Cytophagales</taxon>
        <taxon>Roseivirgaceae</taxon>
        <taxon>Roseivirga</taxon>
    </lineage>
</organism>
<keyword evidence="4 6" id="KW-1133">Transmembrane helix</keyword>
<keyword evidence="10" id="KW-1185">Reference proteome</keyword>